<organism evidence="1 2">
    <name type="scientific">Dermacentor silvarum</name>
    <name type="common">Tick</name>
    <dbReference type="NCBI Taxonomy" id="543639"/>
    <lineage>
        <taxon>Eukaryota</taxon>
        <taxon>Metazoa</taxon>
        <taxon>Ecdysozoa</taxon>
        <taxon>Arthropoda</taxon>
        <taxon>Chelicerata</taxon>
        <taxon>Arachnida</taxon>
        <taxon>Acari</taxon>
        <taxon>Parasitiformes</taxon>
        <taxon>Ixodida</taxon>
        <taxon>Ixodoidea</taxon>
        <taxon>Ixodidae</taxon>
        <taxon>Rhipicephalinae</taxon>
        <taxon>Dermacentor</taxon>
    </lineage>
</organism>
<dbReference type="Proteomes" id="UP000821865">
    <property type="component" value="Chromosome 5"/>
</dbReference>
<name>A0ACB8CPM2_DERSI</name>
<dbReference type="EMBL" id="CM023474">
    <property type="protein sequence ID" value="KAH7948908.1"/>
    <property type="molecule type" value="Genomic_DNA"/>
</dbReference>
<evidence type="ECO:0000313" key="1">
    <source>
        <dbReference type="EMBL" id="KAH7948908.1"/>
    </source>
</evidence>
<protein>
    <submittedName>
        <fullName evidence="1">Uncharacterized protein</fullName>
    </submittedName>
</protein>
<accession>A0ACB8CPM2</accession>
<proteinExistence type="predicted"/>
<gene>
    <name evidence="1" type="ORF">HPB49_003397</name>
</gene>
<evidence type="ECO:0000313" key="2">
    <source>
        <dbReference type="Proteomes" id="UP000821865"/>
    </source>
</evidence>
<keyword evidence="2" id="KW-1185">Reference proteome</keyword>
<reference evidence="1" key="1">
    <citation type="submission" date="2020-05" db="EMBL/GenBank/DDBJ databases">
        <title>Large-scale comparative analyses of tick genomes elucidate their genetic diversity and vector capacities.</title>
        <authorList>
            <person name="Jia N."/>
            <person name="Wang J."/>
            <person name="Shi W."/>
            <person name="Du L."/>
            <person name="Sun Y."/>
            <person name="Zhan W."/>
            <person name="Jiang J."/>
            <person name="Wang Q."/>
            <person name="Zhang B."/>
            <person name="Ji P."/>
            <person name="Sakyi L.B."/>
            <person name="Cui X."/>
            <person name="Yuan T."/>
            <person name="Jiang B."/>
            <person name="Yang W."/>
            <person name="Lam T.T.-Y."/>
            <person name="Chang Q."/>
            <person name="Ding S."/>
            <person name="Wang X."/>
            <person name="Zhu J."/>
            <person name="Ruan X."/>
            <person name="Zhao L."/>
            <person name="Wei J."/>
            <person name="Que T."/>
            <person name="Du C."/>
            <person name="Cheng J."/>
            <person name="Dai P."/>
            <person name="Han X."/>
            <person name="Huang E."/>
            <person name="Gao Y."/>
            <person name="Liu J."/>
            <person name="Shao H."/>
            <person name="Ye R."/>
            <person name="Li L."/>
            <person name="Wei W."/>
            <person name="Wang X."/>
            <person name="Wang C."/>
            <person name="Yang T."/>
            <person name="Huo Q."/>
            <person name="Li W."/>
            <person name="Guo W."/>
            <person name="Chen H."/>
            <person name="Zhou L."/>
            <person name="Ni X."/>
            <person name="Tian J."/>
            <person name="Zhou Y."/>
            <person name="Sheng Y."/>
            <person name="Liu T."/>
            <person name="Pan Y."/>
            <person name="Xia L."/>
            <person name="Li J."/>
            <person name="Zhao F."/>
            <person name="Cao W."/>
        </authorList>
    </citation>
    <scope>NUCLEOTIDE SEQUENCE</scope>
    <source>
        <strain evidence="1">Dsil-2018</strain>
    </source>
</reference>
<comment type="caution">
    <text evidence="1">The sequence shown here is derived from an EMBL/GenBank/DDBJ whole genome shotgun (WGS) entry which is preliminary data.</text>
</comment>
<sequence length="419" mass="46873">METAFGWTLQGMEPTSSVATYLTSTGVMRVGVATEPDEISPQLRSFWELEHPGIVDDAQPTGKDDNVRRAFEENIAHKHGRYEVTPPRRENAADLTDINSTTEPLMNLEDHSSLTRVRRVTTWVRLFIQNCRSQSKLTGELMAEEVADAEMIWKRVCQLDTFRNDVRALRAARLLDRGSSVIGLSPFLAADGIMRVGGRLHFGTEENGIIRRNTYTWVAPTSHPAAVRCLSAMLTHRCRATAGLPPPPSARIMLVRGHSQLKYSFCCSNRSDSSRRMKKPTNTNFFRIRRIVVDMPERSKTLSSNRRTLWLARINGADLDPQKPNLLVCGADFVTGTPSDFFDSTNPDWAPSLHLGYSIRQADADRYERSELRWQRKRGAEAAELAAPEQPCGVAAAVPDVPPSPQQAEEVDAREEETG</sequence>